<feature type="transmembrane region" description="Helical" evidence="6">
    <location>
        <begin position="207"/>
        <end position="226"/>
    </location>
</feature>
<feature type="transmembrane region" description="Helical" evidence="6">
    <location>
        <begin position="143"/>
        <end position="163"/>
    </location>
</feature>
<keyword evidence="2" id="KW-1003">Cell membrane</keyword>
<protein>
    <submittedName>
        <fullName evidence="8">DMT family transporter</fullName>
    </submittedName>
</protein>
<evidence type="ECO:0000313" key="9">
    <source>
        <dbReference type="Proteomes" id="UP000464374"/>
    </source>
</evidence>
<keyword evidence="4 6" id="KW-1133">Transmembrane helix</keyword>
<evidence type="ECO:0000256" key="5">
    <source>
        <dbReference type="ARBA" id="ARBA00023136"/>
    </source>
</evidence>
<accession>A0A6P1Y297</accession>
<dbReference type="GO" id="GO:0005886">
    <property type="term" value="C:plasma membrane"/>
    <property type="evidence" value="ECO:0007669"/>
    <property type="project" value="UniProtKB-SubCell"/>
</dbReference>
<reference evidence="8 9" key="1">
    <citation type="submission" date="2020-01" db="EMBL/GenBank/DDBJ databases">
        <title>Complete genome sequence of a human oral phylogroup 1 Treponema sp. strain ATCC 700766, originally isolated from periodontitis dental plaque.</title>
        <authorList>
            <person name="Chan Y."/>
            <person name="Huo Y.-B."/>
            <person name="Yu X.-L."/>
            <person name="Zeng H."/>
            <person name="Leung W.-K."/>
            <person name="Watt R.M."/>
        </authorList>
    </citation>
    <scope>NUCLEOTIDE SEQUENCE [LARGE SCALE GENOMIC DNA]</scope>
    <source>
        <strain evidence="8 9">OMZ 804</strain>
    </source>
</reference>
<evidence type="ECO:0000256" key="3">
    <source>
        <dbReference type="ARBA" id="ARBA00022692"/>
    </source>
</evidence>
<dbReference type="Pfam" id="PF00892">
    <property type="entry name" value="EamA"/>
    <property type="match status" value="2"/>
</dbReference>
<dbReference type="InterPro" id="IPR051258">
    <property type="entry name" value="Diverse_Substrate_Transporter"/>
</dbReference>
<proteinExistence type="predicted"/>
<evidence type="ECO:0000256" key="2">
    <source>
        <dbReference type="ARBA" id="ARBA00022475"/>
    </source>
</evidence>
<feature type="transmembrane region" description="Helical" evidence="6">
    <location>
        <begin position="175"/>
        <end position="195"/>
    </location>
</feature>
<evidence type="ECO:0000256" key="4">
    <source>
        <dbReference type="ARBA" id="ARBA00022989"/>
    </source>
</evidence>
<dbReference type="Proteomes" id="UP000464374">
    <property type="component" value="Chromosome"/>
</dbReference>
<feature type="transmembrane region" description="Helical" evidence="6">
    <location>
        <begin position="65"/>
        <end position="85"/>
    </location>
</feature>
<dbReference type="KEGG" id="trz:GWP43_11395"/>
<dbReference type="InterPro" id="IPR000620">
    <property type="entry name" value="EamA_dom"/>
</dbReference>
<keyword evidence="5 6" id="KW-0472">Membrane</keyword>
<evidence type="ECO:0000259" key="7">
    <source>
        <dbReference type="Pfam" id="PF00892"/>
    </source>
</evidence>
<feature type="transmembrane region" description="Helical" evidence="6">
    <location>
        <begin position="34"/>
        <end position="53"/>
    </location>
</feature>
<dbReference type="PANTHER" id="PTHR42920">
    <property type="entry name" value="OS03G0707200 PROTEIN-RELATED"/>
    <property type="match status" value="1"/>
</dbReference>
<keyword evidence="3 6" id="KW-0812">Transmembrane</keyword>
<feature type="transmembrane region" description="Helical" evidence="6">
    <location>
        <begin position="263"/>
        <end position="281"/>
    </location>
</feature>
<feature type="transmembrane region" description="Helical" evidence="6">
    <location>
        <begin position="238"/>
        <end position="257"/>
    </location>
</feature>
<dbReference type="PANTHER" id="PTHR42920:SF5">
    <property type="entry name" value="EAMA DOMAIN-CONTAINING PROTEIN"/>
    <property type="match status" value="1"/>
</dbReference>
<feature type="transmembrane region" description="Helical" evidence="6">
    <location>
        <begin position="118"/>
        <end position="137"/>
    </location>
</feature>
<name>A0A6P1Y297_9SPIR</name>
<feature type="domain" description="EamA" evidence="7">
    <location>
        <begin position="6"/>
        <end position="136"/>
    </location>
</feature>
<evidence type="ECO:0000313" key="8">
    <source>
        <dbReference type="EMBL" id="QHX43948.1"/>
    </source>
</evidence>
<dbReference type="AlphaFoldDB" id="A0A6P1Y297"/>
<dbReference type="RefSeq" id="WP_162664252.1">
    <property type="nucleotide sequence ID" value="NZ_CP048020.1"/>
</dbReference>
<sequence>MNKELLGVVGLLSATILWGAGFLAVDLALTAFTPMQIMAVRFFLASIIMFFAARKSLQSVLKQEVIAGVIMGLCLFLAFTLQTIGLKFSTLSNNAFLTATNVVFVPFLVWGAYKKRPALREFTGMILAMAGAGFLTLTKDFTIGIGDTLSLAGAFFFACQVFFTGKYAPHYRTDILSFVQITTAFVLSCISLPFTGGMAGIVWGKNALLSILYLGIVSTAITYFLQTSSQRYVKQVQAVIILSLEAVFATLFSVLLIHEKLSFRVLCGALLILSAVLISELKLKKLLRLKKEL</sequence>
<dbReference type="EMBL" id="CP048020">
    <property type="protein sequence ID" value="QHX43948.1"/>
    <property type="molecule type" value="Genomic_DNA"/>
</dbReference>
<feature type="transmembrane region" description="Helical" evidence="6">
    <location>
        <begin position="91"/>
        <end position="111"/>
    </location>
</feature>
<comment type="subcellular location">
    <subcellularLocation>
        <location evidence="1">Cell membrane</location>
        <topology evidence="1">Multi-pass membrane protein</topology>
    </subcellularLocation>
</comment>
<evidence type="ECO:0000256" key="6">
    <source>
        <dbReference type="SAM" id="Phobius"/>
    </source>
</evidence>
<evidence type="ECO:0000256" key="1">
    <source>
        <dbReference type="ARBA" id="ARBA00004651"/>
    </source>
</evidence>
<dbReference type="InterPro" id="IPR037185">
    <property type="entry name" value="EmrE-like"/>
</dbReference>
<organism evidence="8 9">
    <name type="scientific">Treponema vincentii</name>
    <dbReference type="NCBI Taxonomy" id="69710"/>
    <lineage>
        <taxon>Bacteria</taxon>
        <taxon>Pseudomonadati</taxon>
        <taxon>Spirochaetota</taxon>
        <taxon>Spirochaetia</taxon>
        <taxon>Spirochaetales</taxon>
        <taxon>Treponemataceae</taxon>
        <taxon>Treponema</taxon>
    </lineage>
</organism>
<dbReference type="SUPFAM" id="SSF103481">
    <property type="entry name" value="Multidrug resistance efflux transporter EmrE"/>
    <property type="match status" value="2"/>
</dbReference>
<feature type="domain" description="EamA" evidence="7">
    <location>
        <begin position="145"/>
        <end position="278"/>
    </location>
</feature>
<gene>
    <name evidence="8" type="ORF">GWP43_11395</name>
</gene>